<evidence type="ECO:0000256" key="2">
    <source>
        <dbReference type="ARBA" id="ARBA00022475"/>
    </source>
</evidence>
<reference evidence="8 9" key="1">
    <citation type="submission" date="2018-04" db="EMBL/GenBank/DDBJ databases">
        <title>Genomic Encyclopedia of Archaeal and Bacterial Type Strains, Phase II (KMG-II): from individual species to whole genera.</title>
        <authorList>
            <person name="Goeker M."/>
        </authorList>
    </citation>
    <scope>NUCLEOTIDE SEQUENCE [LARGE SCALE GENOMIC DNA]</scope>
    <source>
        <strain evidence="8 9">DSM 45169</strain>
    </source>
</reference>
<dbReference type="Proteomes" id="UP000241639">
    <property type="component" value="Unassembled WGS sequence"/>
</dbReference>
<keyword evidence="9" id="KW-1185">Reference proteome</keyword>
<keyword evidence="2" id="KW-1003">Cell membrane</keyword>
<comment type="subcellular location">
    <subcellularLocation>
        <location evidence="1">Cell membrane</location>
        <topology evidence="1">Multi-pass membrane protein</topology>
    </subcellularLocation>
</comment>
<protein>
    <submittedName>
        <fullName evidence="8">Tight adherence protein C</fullName>
    </submittedName>
</protein>
<comment type="caution">
    <text evidence="8">The sequence shown here is derived from an EMBL/GenBank/DDBJ whole genome shotgun (WGS) entry which is preliminary data.</text>
</comment>
<dbReference type="OrthoDB" id="2574794at2"/>
<dbReference type="PANTHER" id="PTHR35007">
    <property type="entry name" value="INTEGRAL MEMBRANE PROTEIN-RELATED"/>
    <property type="match status" value="1"/>
</dbReference>
<dbReference type="Pfam" id="PF00482">
    <property type="entry name" value="T2SSF"/>
    <property type="match status" value="1"/>
</dbReference>
<feature type="transmembrane region" description="Helical" evidence="6">
    <location>
        <begin position="104"/>
        <end position="120"/>
    </location>
</feature>
<gene>
    <name evidence="8" type="ORF">C8J48_3426</name>
</gene>
<keyword evidence="5 6" id="KW-0472">Membrane</keyword>
<evidence type="ECO:0000256" key="1">
    <source>
        <dbReference type="ARBA" id="ARBA00004651"/>
    </source>
</evidence>
<evidence type="ECO:0000256" key="4">
    <source>
        <dbReference type="ARBA" id="ARBA00022989"/>
    </source>
</evidence>
<dbReference type="AlphaFoldDB" id="A0A2T4Z1X3"/>
<keyword evidence="3 6" id="KW-0812">Transmembrane</keyword>
<dbReference type="EMBL" id="PZZP01000003">
    <property type="protein sequence ID" value="PTM54774.1"/>
    <property type="molecule type" value="Genomic_DNA"/>
</dbReference>
<evidence type="ECO:0000313" key="9">
    <source>
        <dbReference type="Proteomes" id="UP000241639"/>
    </source>
</evidence>
<feature type="transmembrane region" description="Helical" evidence="6">
    <location>
        <begin position="126"/>
        <end position="148"/>
    </location>
</feature>
<evidence type="ECO:0000256" key="5">
    <source>
        <dbReference type="ARBA" id="ARBA00023136"/>
    </source>
</evidence>
<evidence type="ECO:0000256" key="6">
    <source>
        <dbReference type="SAM" id="Phobius"/>
    </source>
</evidence>
<feature type="transmembrane region" description="Helical" evidence="6">
    <location>
        <begin position="6"/>
        <end position="27"/>
    </location>
</feature>
<evidence type="ECO:0000259" key="7">
    <source>
        <dbReference type="Pfam" id="PF00482"/>
    </source>
</evidence>
<dbReference type="GO" id="GO:0005886">
    <property type="term" value="C:plasma membrane"/>
    <property type="evidence" value="ECO:0007669"/>
    <property type="project" value="UniProtKB-SubCell"/>
</dbReference>
<sequence>MESFALFVIAVIIWFLLLFAGLNYIFFRRDHQEVDKQLAKRITPRNVMAKEFNKLDILHRWMDAMAERGSKIEVMSDSQTITQDLILAGNPYGLTTDRINGAKMLGAIFGGGVGFFLFLIGFPMGIILLVFLPVVCYLSPMLLIKYLAKKRQEEMRMELPDFMDMMSITLKAGMGLDEALAYYVSTNKGPLSDEFGRMHQEINFGVQREMAYRSLMKRTTSTELEALIQSMIQANNLGTPIAETFALQAEEMRRMRAEKAKEAAGKAAPKISLVSAFVIAPSIVMLILSAFIYSFFVAKEIF</sequence>
<dbReference type="InterPro" id="IPR018076">
    <property type="entry name" value="T2SS_GspF_dom"/>
</dbReference>
<keyword evidence="4 6" id="KW-1133">Transmembrane helix</keyword>
<dbReference type="PANTHER" id="PTHR35007:SF2">
    <property type="entry name" value="PILUS ASSEMBLE PROTEIN"/>
    <property type="match status" value="1"/>
</dbReference>
<dbReference type="RefSeq" id="WP_107728399.1">
    <property type="nucleotide sequence ID" value="NZ_PZZP01000003.1"/>
</dbReference>
<name>A0A2T4Z1X3_9BACL</name>
<evidence type="ECO:0000313" key="8">
    <source>
        <dbReference type="EMBL" id="PTM54774.1"/>
    </source>
</evidence>
<feature type="domain" description="Type II secretion system protein GspF" evidence="7">
    <location>
        <begin position="162"/>
        <end position="288"/>
    </location>
</feature>
<feature type="transmembrane region" description="Helical" evidence="6">
    <location>
        <begin position="271"/>
        <end position="296"/>
    </location>
</feature>
<proteinExistence type="predicted"/>
<accession>A0A2T4Z1X3</accession>
<evidence type="ECO:0000256" key="3">
    <source>
        <dbReference type="ARBA" id="ARBA00022692"/>
    </source>
</evidence>
<organism evidence="8 9">
    <name type="scientific">Desmospora activa DSM 45169</name>
    <dbReference type="NCBI Taxonomy" id="1121389"/>
    <lineage>
        <taxon>Bacteria</taxon>
        <taxon>Bacillati</taxon>
        <taxon>Bacillota</taxon>
        <taxon>Bacilli</taxon>
        <taxon>Bacillales</taxon>
        <taxon>Thermoactinomycetaceae</taxon>
        <taxon>Desmospora</taxon>
    </lineage>
</organism>